<proteinExistence type="predicted"/>
<dbReference type="InterPro" id="IPR019949">
    <property type="entry name" value="CmoO-like"/>
</dbReference>
<dbReference type="SUPFAM" id="SSF51679">
    <property type="entry name" value="Bacterial luciferase-like"/>
    <property type="match status" value="1"/>
</dbReference>
<dbReference type="Pfam" id="PF00296">
    <property type="entry name" value="Bac_luciferase"/>
    <property type="match status" value="1"/>
</dbReference>
<dbReference type="Gene3D" id="3.20.20.30">
    <property type="entry name" value="Luciferase-like domain"/>
    <property type="match status" value="1"/>
</dbReference>
<reference evidence="4 5" key="1">
    <citation type="submission" date="2021-03" db="EMBL/GenBank/DDBJ databases">
        <title>Sequencing the genomes of 1000 actinobacteria strains.</title>
        <authorList>
            <person name="Klenk H.-P."/>
        </authorList>
    </citation>
    <scope>NUCLEOTIDE SEQUENCE [LARGE SCALE GENOMIC DNA]</scope>
    <source>
        <strain evidence="4 5">DSM 12936</strain>
    </source>
</reference>
<feature type="compositionally biased region" description="Polar residues" evidence="2">
    <location>
        <begin position="1"/>
        <end position="11"/>
    </location>
</feature>
<organism evidence="4 5">
    <name type="scientific">Microlunatus capsulatus</name>
    <dbReference type="NCBI Taxonomy" id="99117"/>
    <lineage>
        <taxon>Bacteria</taxon>
        <taxon>Bacillati</taxon>
        <taxon>Actinomycetota</taxon>
        <taxon>Actinomycetes</taxon>
        <taxon>Propionibacteriales</taxon>
        <taxon>Propionibacteriaceae</taxon>
        <taxon>Microlunatus</taxon>
    </lineage>
</organism>
<dbReference type="PANTHER" id="PTHR30137:SF6">
    <property type="entry name" value="LUCIFERASE-LIKE MONOOXYGENASE"/>
    <property type="match status" value="1"/>
</dbReference>
<keyword evidence="5" id="KW-1185">Reference proteome</keyword>
<dbReference type="InterPro" id="IPR011251">
    <property type="entry name" value="Luciferase-like_dom"/>
</dbReference>
<dbReference type="CDD" id="cd00347">
    <property type="entry name" value="Flavin_utilizing_monoxygenases"/>
    <property type="match status" value="1"/>
</dbReference>
<feature type="region of interest" description="Disordered" evidence="2">
    <location>
        <begin position="1"/>
        <end position="22"/>
    </location>
</feature>
<dbReference type="NCBIfam" id="TIGR03558">
    <property type="entry name" value="oxido_grp_1"/>
    <property type="match status" value="1"/>
</dbReference>
<evidence type="ECO:0000256" key="1">
    <source>
        <dbReference type="ARBA" id="ARBA00007789"/>
    </source>
</evidence>
<evidence type="ECO:0000313" key="5">
    <source>
        <dbReference type="Proteomes" id="UP000758168"/>
    </source>
</evidence>
<comment type="caution">
    <text evidence="4">The sequence shown here is derived from an EMBL/GenBank/DDBJ whole genome shotgun (WGS) entry which is preliminary data.</text>
</comment>
<evidence type="ECO:0000259" key="3">
    <source>
        <dbReference type="Pfam" id="PF00296"/>
    </source>
</evidence>
<evidence type="ECO:0000256" key="2">
    <source>
        <dbReference type="SAM" id="MobiDB-lite"/>
    </source>
</evidence>
<dbReference type="EMBL" id="JAGIOB010000001">
    <property type="protein sequence ID" value="MBP2416378.1"/>
    <property type="molecule type" value="Genomic_DNA"/>
</dbReference>
<accession>A0ABS4Z5Q8</accession>
<protein>
    <submittedName>
        <fullName evidence="4">Luciferase family oxidoreductase group 1</fullName>
    </submittedName>
</protein>
<comment type="similarity">
    <text evidence="1">To bacterial alkanal monooxygenase alpha and beta chains.</text>
</comment>
<gene>
    <name evidence="4" type="ORF">JOF54_001300</name>
</gene>
<dbReference type="PANTHER" id="PTHR30137">
    <property type="entry name" value="LUCIFERASE-LIKE MONOOXYGENASE"/>
    <property type="match status" value="1"/>
</dbReference>
<dbReference type="RefSeq" id="WP_307803898.1">
    <property type="nucleotide sequence ID" value="NZ_BAAAMH010000012.1"/>
</dbReference>
<feature type="domain" description="Luciferase-like" evidence="3">
    <location>
        <begin position="27"/>
        <end position="329"/>
    </location>
</feature>
<name>A0ABS4Z5Q8_9ACTN</name>
<evidence type="ECO:0000313" key="4">
    <source>
        <dbReference type="EMBL" id="MBP2416378.1"/>
    </source>
</evidence>
<dbReference type="Proteomes" id="UP000758168">
    <property type="component" value="Unassembled WGS sequence"/>
</dbReference>
<sequence>MTTLLNSTSGPPTREGTADGDRPLTLSVLDLIPVRAGQTTSEALRATIALARVAEAAGAKRYWVAEHHNMAAVASTNPPVLIAMLAAATSTMRVGSGGIMLPNHAPLVVAEQFALLEAAHPGRIDLGIGRAPGSDPVTSYALRHNGPETADANRFDEVVDNVLAMLAPEGVGLQLQGRSYPLRATPQAAGVPAVWLLGSSDYSARLAAAKGLPYVFAHHFSGEGTAQIIDLYRSSFRPSDQLAAPQTFLTVNAVVAETQEEAERLARPQLLAMVALRTGGELKAQLSVEEAERTVLAESHAALAEQMLTRWVVGTPETALAQLTELAGRFGVDEVMVHPVAGSSEHDPADRSPAREATLELLSRAAVRR</sequence>
<dbReference type="InterPro" id="IPR050766">
    <property type="entry name" value="Bact_Lucif_Oxidored"/>
</dbReference>
<dbReference type="InterPro" id="IPR036661">
    <property type="entry name" value="Luciferase-like_sf"/>
</dbReference>